<keyword evidence="2" id="KW-1185">Reference proteome</keyword>
<dbReference type="OrthoDB" id="6183534at2"/>
<proteinExistence type="predicted"/>
<dbReference type="AlphaFoldDB" id="A0A5C1NEJ4"/>
<dbReference type="InterPro" id="IPR035069">
    <property type="entry name" value="TTHA1013/TTHA0281-like"/>
</dbReference>
<protein>
    <submittedName>
        <fullName evidence="1">Type II toxin-antitoxin system HicB family antitoxin</fullName>
    </submittedName>
</protein>
<dbReference type="Proteomes" id="UP000324285">
    <property type="component" value="Chromosome"/>
</dbReference>
<dbReference type="KEGG" id="hbh:E4T21_09045"/>
<gene>
    <name evidence="1" type="ORF">E4T21_09045</name>
</gene>
<dbReference type="Gene3D" id="3.30.160.250">
    <property type="match status" value="1"/>
</dbReference>
<accession>A0A5C1NEJ4</accession>
<dbReference type="EMBL" id="CP038437">
    <property type="protein sequence ID" value="QEM81674.1"/>
    <property type="molecule type" value="Genomic_DNA"/>
</dbReference>
<evidence type="ECO:0000313" key="2">
    <source>
        <dbReference type="Proteomes" id="UP000324285"/>
    </source>
</evidence>
<name>A0A5C1NEJ4_9GAMM</name>
<evidence type="ECO:0000313" key="1">
    <source>
        <dbReference type="EMBL" id="QEM81674.1"/>
    </source>
</evidence>
<organism evidence="1 2">
    <name type="scientific">Halomonas binhaiensis</name>
    <dbReference type="NCBI Taxonomy" id="2562282"/>
    <lineage>
        <taxon>Bacteria</taxon>
        <taxon>Pseudomonadati</taxon>
        <taxon>Pseudomonadota</taxon>
        <taxon>Gammaproteobacteria</taxon>
        <taxon>Oceanospirillales</taxon>
        <taxon>Halomonadaceae</taxon>
        <taxon>Halomonas</taxon>
    </lineage>
</organism>
<reference evidence="1" key="1">
    <citation type="submission" date="2021-02" db="EMBL/GenBank/DDBJ databases">
        <title>Strain Y2R2, a novel species of the genus Halomonas.</title>
        <authorList>
            <person name="Huang H."/>
        </authorList>
    </citation>
    <scope>NUCLEOTIDE SEQUENCE</scope>
    <source>
        <strain evidence="1">Y2R2</strain>
    </source>
</reference>
<sequence>MNRQRELIYDVGTRCVSSTLGRYEAFAPDLPGFRVEMDSEFGAYRQAQQALIEHLASLSAAGKSIPVPQMNGRYLGDKHYAGVVWHFLKVNLGPRKAGTPMVEPVFPDFLEDEFTHLD</sequence>
<dbReference type="SUPFAM" id="SSF143100">
    <property type="entry name" value="TTHA1013/TTHA0281-like"/>
    <property type="match status" value="1"/>
</dbReference>
<dbReference type="RefSeq" id="WP_149284685.1">
    <property type="nucleotide sequence ID" value="NZ_CP038437.2"/>
</dbReference>